<organism evidence="1 2">
    <name type="scientific">Proteiniclasticum ruminis</name>
    <dbReference type="NCBI Taxonomy" id="398199"/>
    <lineage>
        <taxon>Bacteria</taxon>
        <taxon>Bacillati</taxon>
        <taxon>Bacillota</taxon>
        <taxon>Clostridia</taxon>
        <taxon>Eubacteriales</taxon>
        <taxon>Clostridiaceae</taxon>
        <taxon>Proteiniclasticum</taxon>
    </lineage>
</organism>
<evidence type="ECO:0000313" key="2">
    <source>
        <dbReference type="Proteomes" id="UP000183255"/>
    </source>
</evidence>
<dbReference type="EMBL" id="FNDZ01000004">
    <property type="protein sequence ID" value="SDI83738.1"/>
    <property type="molecule type" value="Genomic_DNA"/>
</dbReference>
<evidence type="ECO:0000313" key="1">
    <source>
        <dbReference type="EMBL" id="SDI83738.1"/>
    </source>
</evidence>
<name>A0A1G8NU98_9CLOT</name>
<protein>
    <submittedName>
        <fullName evidence="1">Uncharacterized protein</fullName>
    </submittedName>
</protein>
<dbReference type="PANTHER" id="PTHR38659:SF2">
    <property type="entry name" value="HDIG DOMAIN PROTEIN"/>
    <property type="match status" value="1"/>
</dbReference>
<proteinExistence type="predicted"/>
<dbReference type="AlphaFoldDB" id="A0A1G8NU98"/>
<dbReference type="Proteomes" id="UP000183255">
    <property type="component" value="Unassembled WGS sequence"/>
</dbReference>
<sequence>MPSAWGHTRLLETDWRLITQESHCFSCGSVKGLIYATVLMRPDRSISVLELKSVKKKFKAASFAQGVNRDVIKSGAKMLGMDLDHVITETIEGMKKAKDLLDLN</sequence>
<gene>
    <name evidence="1" type="ORF">SAMN05421804_104305</name>
</gene>
<accession>A0A1G8NU98</accession>
<dbReference type="PANTHER" id="PTHR38659">
    <property type="entry name" value="METAL-DEPENDENT PHOSPHOHYDROLASE"/>
    <property type="match status" value="1"/>
</dbReference>
<reference evidence="1 2" key="1">
    <citation type="submission" date="2016-10" db="EMBL/GenBank/DDBJ databases">
        <authorList>
            <person name="de Groot N.N."/>
        </authorList>
    </citation>
    <scope>NUCLEOTIDE SEQUENCE [LARGE SCALE GENOMIC DNA]</scope>
    <source>
        <strain evidence="1 2">CGMCC 1.5058</strain>
    </source>
</reference>